<reference evidence="2" key="1">
    <citation type="submission" date="2019-03" db="EMBL/GenBank/DDBJ databases">
        <authorList>
            <person name="Danneels B."/>
        </authorList>
    </citation>
    <scope>NUCLEOTIDE SEQUENCE</scope>
</reference>
<evidence type="ECO:0000313" key="2">
    <source>
        <dbReference type="EMBL" id="VFR44242.1"/>
    </source>
</evidence>
<organism evidence="2">
    <name type="scientific">plant metagenome</name>
    <dbReference type="NCBI Taxonomy" id="1297885"/>
    <lineage>
        <taxon>unclassified sequences</taxon>
        <taxon>metagenomes</taxon>
        <taxon>organismal metagenomes</taxon>
    </lineage>
</organism>
<evidence type="ECO:0000313" key="1">
    <source>
        <dbReference type="EMBL" id="VFR39994.1"/>
    </source>
</evidence>
<gene>
    <name evidence="2" type="ORF">BER1_1034</name>
    <name evidence="1" type="ORF">BER2_1033</name>
</gene>
<protein>
    <submittedName>
        <fullName evidence="2">Uncharacterized protein</fullName>
    </submittedName>
</protein>
<sequence>MTQTQASISDDVRRQAIQFDLLAQVFPVLRHDTVKPVANAKLAVAMLARAVELPPQPDRNNKLTDDVEQMLDDGVDAIRGLGGWFSDTGDFEDLHNVLVECRKLLFTQLLLSGKKIDLPEETDARRIVRVFSSRYVLLACLLATLQAMPEGAKLTLAYASNSRLTAQISGGAANTPAPGLADAQVLAKAHGWELEGDTARWSVEVPLIG</sequence>
<dbReference type="AlphaFoldDB" id="A0A484R1B9"/>
<proteinExistence type="predicted"/>
<dbReference type="EMBL" id="CAADIE010000022">
    <property type="protein sequence ID" value="VFR44242.1"/>
    <property type="molecule type" value="Genomic_DNA"/>
</dbReference>
<accession>A0A484R1B9</accession>
<dbReference type="EMBL" id="CAADIH010000013">
    <property type="protein sequence ID" value="VFR39994.1"/>
    <property type="molecule type" value="Genomic_DNA"/>
</dbReference>
<name>A0A484R1B9_9ZZZZ</name>